<dbReference type="KEGG" id="pcor:KS4_19950"/>
<name>A0A517YUP7_9BACT</name>
<feature type="domain" description="N-acetyltransferase" evidence="1">
    <location>
        <begin position="11"/>
        <end position="146"/>
    </location>
</feature>
<dbReference type="Gene3D" id="3.40.630.30">
    <property type="match status" value="1"/>
</dbReference>
<evidence type="ECO:0000313" key="2">
    <source>
        <dbReference type="EMBL" id="QDU33935.1"/>
    </source>
</evidence>
<dbReference type="GO" id="GO:0016747">
    <property type="term" value="F:acyltransferase activity, transferring groups other than amino-acyl groups"/>
    <property type="evidence" value="ECO:0007669"/>
    <property type="project" value="InterPro"/>
</dbReference>
<gene>
    <name evidence="2" type="ORF">KS4_19950</name>
</gene>
<dbReference type="InterPro" id="IPR041496">
    <property type="entry name" value="YitH/HolE_GNAT"/>
</dbReference>
<sequence length="290" mass="32933">MDRSEVSAKDVCIERATLEDVRQMYRMADGERWNPFVGIENAVYEIDPRGFWVSRVGDHIIASISVLIYEKFYAFIGLYIVLPEYRGGIIGTNLAKIAIDDARQRGARIFGCDGVPENVKKYEQNGYVFDCTIARYQLITEKQRKDFACESVRVDEVDELNRFLKPYLPEPRVRFVKQWLGCSHVKHCVVREHGEIVGFGSIGPSTEGYRIGPIYSTSSEHTSILINGLLASIEQGQKVIIDVPEVNLDGIALVKRLGMEKIWCFGRMYKGGKPNIHLRDTYATWLVEAG</sequence>
<dbReference type="CDD" id="cd04301">
    <property type="entry name" value="NAT_SF"/>
    <property type="match status" value="1"/>
</dbReference>
<dbReference type="Proteomes" id="UP000317369">
    <property type="component" value="Chromosome"/>
</dbReference>
<evidence type="ECO:0000259" key="1">
    <source>
        <dbReference type="PROSITE" id="PS51186"/>
    </source>
</evidence>
<dbReference type="InterPro" id="IPR016181">
    <property type="entry name" value="Acyl_CoA_acyltransferase"/>
</dbReference>
<dbReference type="Pfam" id="PF18014">
    <property type="entry name" value="Acetyltransf_18"/>
    <property type="match status" value="1"/>
</dbReference>
<dbReference type="InterPro" id="IPR052729">
    <property type="entry name" value="Acyl/Acetyltrans_Enzymes"/>
</dbReference>
<accession>A0A517YUP7</accession>
<dbReference type="Pfam" id="PF00583">
    <property type="entry name" value="Acetyltransf_1"/>
    <property type="match status" value="1"/>
</dbReference>
<keyword evidence="2" id="KW-0808">Transferase</keyword>
<dbReference type="OrthoDB" id="20916at2"/>
<dbReference type="PROSITE" id="PS51186">
    <property type="entry name" value="GNAT"/>
    <property type="match status" value="1"/>
</dbReference>
<organism evidence="2 3">
    <name type="scientific">Poriferisphaera corsica</name>
    <dbReference type="NCBI Taxonomy" id="2528020"/>
    <lineage>
        <taxon>Bacteria</taxon>
        <taxon>Pseudomonadati</taxon>
        <taxon>Planctomycetota</taxon>
        <taxon>Phycisphaerae</taxon>
        <taxon>Phycisphaerales</taxon>
        <taxon>Phycisphaeraceae</taxon>
        <taxon>Poriferisphaera</taxon>
    </lineage>
</organism>
<dbReference type="AlphaFoldDB" id="A0A517YUP7"/>
<dbReference type="PANTHER" id="PTHR47237:SF1">
    <property type="entry name" value="SLL0310 PROTEIN"/>
    <property type="match status" value="1"/>
</dbReference>
<evidence type="ECO:0000313" key="3">
    <source>
        <dbReference type="Proteomes" id="UP000317369"/>
    </source>
</evidence>
<protein>
    <submittedName>
        <fullName evidence="2">Acetyltransferase (GNAT) family protein</fullName>
    </submittedName>
</protein>
<dbReference type="EMBL" id="CP036425">
    <property type="protein sequence ID" value="QDU33935.1"/>
    <property type="molecule type" value="Genomic_DNA"/>
</dbReference>
<dbReference type="Gene3D" id="3.40.630.90">
    <property type="match status" value="1"/>
</dbReference>
<proteinExistence type="predicted"/>
<dbReference type="RefSeq" id="WP_145077383.1">
    <property type="nucleotide sequence ID" value="NZ_CP036425.1"/>
</dbReference>
<reference evidence="2 3" key="1">
    <citation type="submission" date="2019-02" db="EMBL/GenBank/DDBJ databases">
        <title>Deep-cultivation of Planctomycetes and their phenomic and genomic characterization uncovers novel biology.</title>
        <authorList>
            <person name="Wiegand S."/>
            <person name="Jogler M."/>
            <person name="Boedeker C."/>
            <person name="Pinto D."/>
            <person name="Vollmers J."/>
            <person name="Rivas-Marin E."/>
            <person name="Kohn T."/>
            <person name="Peeters S.H."/>
            <person name="Heuer A."/>
            <person name="Rast P."/>
            <person name="Oberbeckmann S."/>
            <person name="Bunk B."/>
            <person name="Jeske O."/>
            <person name="Meyerdierks A."/>
            <person name="Storesund J.E."/>
            <person name="Kallscheuer N."/>
            <person name="Luecker S."/>
            <person name="Lage O.M."/>
            <person name="Pohl T."/>
            <person name="Merkel B.J."/>
            <person name="Hornburger P."/>
            <person name="Mueller R.-W."/>
            <person name="Bruemmer F."/>
            <person name="Labrenz M."/>
            <person name="Spormann A.M."/>
            <person name="Op den Camp H."/>
            <person name="Overmann J."/>
            <person name="Amann R."/>
            <person name="Jetten M.S.M."/>
            <person name="Mascher T."/>
            <person name="Medema M.H."/>
            <person name="Devos D.P."/>
            <person name="Kaster A.-K."/>
            <person name="Ovreas L."/>
            <person name="Rohde M."/>
            <person name="Galperin M.Y."/>
            <person name="Jogler C."/>
        </authorList>
    </citation>
    <scope>NUCLEOTIDE SEQUENCE [LARGE SCALE GENOMIC DNA]</scope>
    <source>
        <strain evidence="2 3">KS4</strain>
    </source>
</reference>
<keyword evidence="3" id="KW-1185">Reference proteome</keyword>
<dbReference type="SUPFAM" id="SSF55729">
    <property type="entry name" value="Acyl-CoA N-acyltransferases (Nat)"/>
    <property type="match status" value="1"/>
</dbReference>
<dbReference type="InterPro" id="IPR000182">
    <property type="entry name" value="GNAT_dom"/>
</dbReference>
<dbReference type="PANTHER" id="PTHR47237">
    <property type="entry name" value="SLL0310 PROTEIN"/>
    <property type="match status" value="1"/>
</dbReference>